<dbReference type="EMBL" id="JAADYS010000190">
    <property type="protein sequence ID" value="KAF4471555.1"/>
    <property type="molecule type" value="Genomic_DNA"/>
</dbReference>
<dbReference type="InterPro" id="IPR016197">
    <property type="entry name" value="Chromo-like_dom_sf"/>
</dbReference>
<dbReference type="OrthoDB" id="433924at2759"/>
<accession>A0A8H4PDH6</accession>
<organism evidence="2 3">
    <name type="scientific">Fusarium albosuccineum</name>
    <dbReference type="NCBI Taxonomy" id="1237068"/>
    <lineage>
        <taxon>Eukaryota</taxon>
        <taxon>Fungi</taxon>
        <taxon>Dikarya</taxon>
        <taxon>Ascomycota</taxon>
        <taxon>Pezizomycotina</taxon>
        <taxon>Sordariomycetes</taxon>
        <taxon>Hypocreomycetidae</taxon>
        <taxon>Hypocreales</taxon>
        <taxon>Nectriaceae</taxon>
        <taxon>Fusarium</taxon>
        <taxon>Fusarium decemcellulare species complex</taxon>
    </lineage>
</organism>
<keyword evidence="3" id="KW-1185">Reference proteome</keyword>
<name>A0A8H4PDH6_9HYPO</name>
<comment type="caution">
    <text evidence="2">The sequence shown here is derived from an EMBL/GenBank/DDBJ whole genome shotgun (WGS) entry which is preliminary data.</text>
</comment>
<evidence type="ECO:0008006" key="4">
    <source>
        <dbReference type="Google" id="ProtNLM"/>
    </source>
</evidence>
<sequence length="165" mass="18898">MRIHSGASRASDAEEYGPDFRGKVEAASLVKDTSCVVSTSSTESPEKRHDAIKPRRVIKHVRKRGNRVQLTVEWPNSSEFTLEKEDEFQKHHPDMLYEYWEALGGRQKATGIVLYHVFRIIGHDPSESNNFLIHWVGCPPGEFTSETTKKVKKIAPKVFEEYLRS</sequence>
<dbReference type="SUPFAM" id="SSF54160">
    <property type="entry name" value="Chromo domain-like"/>
    <property type="match status" value="1"/>
</dbReference>
<evidence type="ECO:0000313" key="2">
    <source>
        <dbReference type="EMBL" id="KAF4471555.1"/>
    </source>
</evidence>
<protein>
    <recommendedName>
        <fullName evidence="4">Chromo domain-containing protein</fullName>
    </recommendedName>
</protein>
<comment type="subunit">
    <text evidence="1">Component of the NuA4 histone acetyltransferase complex.</text>
</comment>
<evidence type="ECO:0000256" key="1">
    <source>
        <dbReference type="ARBA" id="ARBA00011353"/>
    </source>
</evidence>
<proteinExistence type="predicted"/>
<dbReference type="AlphaFoldDB" id="A0A8H4PDH6"/>
<evidence type="ECO:0000313" key="3">
    <source>
        <dbReference type="Proteomes" id="UP000554235"/>
    </source>
</evidence>
<dbReference type="Proteomes" id="UP000554235">
    <property type="component" value="Unassembled WGS sequence"/>
</dbReference>
<gene>
    <name evidence="2" type="ORF">FALBO_1521</name>
</gene>
<reference evidence="2 3" key="1">
    <citation type="submission" date="2020-01" db="EMBL/GenBank/DDBJ databases">
        <title>Identification and distribution of gene clusters putatively required for synthesis of sphingolipid metabolism inhibitors in phylogenetically diverse species of the filamentous fungus Fusarium.</title>
        <authorList>
            <person name="Kim H.-S."/>
            <person name="Busman M."/>
            <person name="Brown D.W."/>
            <person name="Divon H."/>
            <person name="Uhlig S."/>
            <person name="Proctor R.H."/>
        </authorList>
    </citation>
    <scope>NUCLEOTIDE SEQUENCE [LARGE SCALE GENOMIC DNA]</scope>
    <source>
        <strain evidence="2 3">NRRL 20459</strain>
    </source>
</reference>